<reference evidence="2" key="1">
    <citation type="journal article" date="2020" name="Fungal Divers.">
        <title>Resolving the Mortierellaceae phylogeny through synthesis of multi-gene phylogenetics and phylogenomics.</title>
        <authorList>
            <person name="Vandepol N."/>
            <person name="Liber J."/>
            <person name="Desiro A."/>
            <person name="Na H."/>
            <person name="Kennedy M."/>
            <person name="Barry K."/>
            <person name="Grigoriev I.V."/>
            <person name="Miller A.N."/>
            <person name="O'Donnell K."/>
            <person name="Stajich J.E."/>
            <person name="Bonito G."/>
        </authorList>
    </citation>
    <scope>NUCLEOTIDE SEQUENCE</scope>
    <source>
        <strain evidence="2">CK1249</strain>
    </source>
</reference>
<keyword evidence="3" id="KW-1185">Reference proteome</keyword>
<dbReference type="AlphaFoldDB" id="A0A9P6IXZ6"/>
<name>A0A9P6IXZ6_MORAP</name>
<proteinExistence type="predicted"/>
<dbReference type="InterPro" id="IPR014867">
    <property type="entry name" value="Spore_coat_CotH_CotH2/3/7"/>
</dbReference>
<gene>
    <name evidence="2" type="ORF">BGZ70_000359</name>
</gene>
<dbReference type="OrthoDB" id="10267127at2759"/>
<dbReference type="PANTHER" id="PTHR40050:SF1">
    <property type="entry name" value="INNER SPORE COAT PROTEIN H"/>
    <property type="match status" value="1"/>
</dbReference>
<evidence type="ECO:0000313" key="2">
    <source>
        <dbReference type="EMBL" id="KAF9953104.1"/>
    </source>
</evidence>
<evidence type="ECO:0000256" key="1">
    <source>
        <dbReference type="SAM" id="SignalP"/>
    </source>
</evidence>
<dbReference type="Pfam" id="PF08757">
    <property type="entry name" value="CotH"/>
    <property type="match status" value="1"/>
</dbReference>
<dbReference type="PANTHER" id="PTHR40050">
    <property type="entry name" value="INNER SPORE COAT PROTEIN H"/>
    <property type="match status" value="1"/>
</dbReference>
<dbReference type="Proteomes" id="UP000738359">
    <property type="component" value="Unassembled WGS sequence"/>
</dbReference>
<accession>A0A9P6IXZ6</accession>
<dbReference type="EMBL" id="JAAAHY010001067">
    <property type="protein sequence ID" value="KAF9953104.1"/>
    <property type="molecule type" value="Genomic_DNA"/>
</dbReference>
<feature type="chain" id="PRO_5040169668" evidence="1">
    <location>
        <begin position="19"/>
        <end position="537"/>
    </location>
</feature>
<keyword evidence="1" id="KW-0732">Signal</keyword>
<feature type="signal peptide" evidence="1">
    <location>
        <begin position="1"/>
        <end position="18"/>
    </location>
</feature>
<sequence>MYSILVLGFLTLLSTVLADVTYTVVGFPDVATNSFAVEINKKRYPLQTSEAMLPLWSAQIANVSASSGYRYVQLDRLNRVIAREKFLRHFADKDATATVNEFFNRPTTITTLPPIKQVYEDIRPEPSKAFDISQIATIHLTADPAAFANMMSHPMDRKLNVKAGFKFINANTVYSADNVEVKISGQASRKYKKVSMRLEFEDKKGGAFFNRPIIKLRSEYVEPSLIREKLYLDILNSVGVASYQGSYVRVFVNGKPHGFYLMVEDIEEPFLMNTIHKGAVKSKKELGELYQMGSGFEAPMVYNGSHTADYGKVYLQKTRGQNPKDEPMKNFITFMKELQEWDPEQKGGIEYWSKRLDLEGYLRSMAVEYLAGAWDAAWWRAHNYFMYLNPQSKLWQLIPTDFDHTFSTGNRPGVDTTYREYNQGLVKGKLTDHPLVTKLIYKNKDINKRFENILLTITQGVFNSEVLDARIDAYAAQIEQDVAWEFSIDRSDVPGRKHAWTMADFHNSLTLPVKNVKNGLKPWIAMRAESVPKQVGK</sequence>
<organism evidence="2 3">
    <name type="scientific">Mortierella alpina</name>
    <name type="common">Oleaginous fungus</name>
    <name type="synonym">Mortierella renispora</name>
    <dbReference type="NCBI Taxonomy" id="64518"/>
    <lineage>
        <taxon>Eukaryota</taxon>
        <taxon>Fungi</taxon>
        <taxon>Fungi incertae sedis</taxon>
        <taxon>Mucoromycota</taxon>
        <taxon>Mortierellomycotina</taxon>
        <taxon>Mortierellomycetes</taxon>
        <taxon>Mortierellales</taxon>
        <taxon>Mortierellaceae</taxon>
        <taxon>Mortierella</taxon>
    </lineage>
</organism>
<protein>
    <submittedName>
        <fullName evidence="2">Uncharacterized protein</fullName>
    </submittedName>
</protein>
<evidence type="ECO:0000313" key="3">
    <source>
        <dbReference type="Proteomes" id="UP000738359"/>
    </source>
</evidence>
<comment type="caution">
    <text evidence="2">The sequence shown here is derived from an EMBL/GenBank/DDBJ whole genome shotgun (WGS) entry which is preliminary data.</text>
</comment>